<dbReference type="PROSITE" id="PS51166">
    <property type="entry name" value="CBM20"/>
    <property type="match status" value="1"/>
</dbReference>
<dbReference type="SUPFAM" id="SSF49452">
    <property type="entry name" value="Starch-binding domain-like"/>
    <property type="match status" value="1"/>
</dbReference>
<evidence type="ECO:0000259" key="1">
    <source>
        <dbReference type="PROSITE" id="PS51166"/>
    </source>
</evidence>
<comment type="caution">
    <text evidence="2">The sequence shown here is derived from an EMBL/GenBank/DDBJ whole genome shotgun (WGS) entry which is preliminary data.</text>
</comment>
<dbReference type="EMBL" id="QZWG01000002">
    <property type="protein sequence ID" value="RZC26226.1"/>
    <property type="molecule type" value="Genomic_DNA"/>
</dbReference>
<dbReference type="Proteomes" id="UP000289340">
    <property type="component" value="Chromosome 2"/>
</dbReference>
<dbReference type="AlphaFoldDB" id="A0A445LSJ8"/>
<keyword evidence="3" id="KW-1185">Reference proteome</keyword>
<sequence>MPETHRTTRSSPQATRAITVGQYPRKALFKPMVVDGDAEKDMTTRGGNEPSNLSRAFGSAYGAEIGIVSLVPDFQHILVPVLDTGLVKICYLVPVPIGYRGGYGNEYSPNPNPYPINSGIPCQNWDEFERIPTDTHHSITLSPNTSNCVFFFFFFFFMAELGFSHPHHLFRPNAPFIIPPKRHICHQYHVPLHSVFRFMYCMKNHKSVRSLAALSTEKGKSATSVDELCKIIWTVEADLEDGHLLYITGDPAVLGCWKPNMAVLMSPTEDANTWKAEFQNSRSRGALLLHKKGYLALLTGLLKLSDFSSNSQNSGDFSGDCQNSNNFSDNCQKFRQLFR</sequence>
<dbReference type="InterPro" id="IPR013784">
    <property type="entry name" value="Carb-bd-like_fold"/>
</dbReference>
<feature type="domain" description="CBM20" evidence="1">
    <location>
        <begin position="223"/>
        <end position="336"/>
    </location>
</feature>
<dbReference type="InterPro" id="IPR002044">
    <property type="entry name" value="CBM20"/>
</dbReference>
<name>A0A445LSJ8_GLYSO</name>
<dbReference type="GO" id="GO:2001070">
    <property type="term" value="F:starch binding"/>
    <property type="evidence" value="ECO:0007669"/>
    <property type="project" value="InterPro"/>
</dbReference>
<evidence type="ECO:0000313" key="2">
    <source>
        <dbReference type="EMBL" id="RZC26226.1"/>
    </source>
</evidence>
<gene>
    <name evidence="2" type="ORF">D0Y65_004745</name>
</gene>
<protein>
    <submittedName>
        <fullName evidence="2">Ribonuclease E/G-like protein, chloroplastic</fullName>
    </submittedName>
</protein>
<proteinExistence type="predicted"/>
<organism evidence="2 3">
    <name type="scientific">Glycine soja</name>
    <name type="common">Wild soybean</name>
    <dbReference type="NCBI Taxonomy" id="3848"/>
    <lineage>
        <taxon>Eukaryota</taxon>
        <taxon>Viridiplantae</taxon>
        <taxon>Streptophyta</taxon>
        <taxon>Embryophyta</taxon>
        <taxon>Tracheophyta</taxon>
        <taxon>Spermatophyta</taxon>
        <taxon>Magnoliopsida</taxon>
        <taxon>eudicotyledons</taxon>
        <taxon>Gunneridae</taxon>
        <taxon>Pentapetalae</taxon>
        <taxon>rosids</taxon>
        <taxon>fabids</taxon>
        <taxon>Fabales</taxon>
        <taxon>Fabaceae</taxon>
        <taxon>Papilionoideae</taxon>
        <taxon>50 kb inversion clade</taxon>
        <taxon>NPAAA clade</taxon>
        <taxon>indigoferoid/millettioid clade</taxon>
        <taxon>Phaseoleae</taxon>
        <taxon>Glycine</taxon>
        <taxon>Glycine subgen. Soja</taxon>
    </lineage>
</organism>
<evidence type="ECO:0000313" key="3">
    <source>
        <dbReference type="Proteomes" id="UP000289340"/>
    </source>
</evidence>
<dbReference type="Gene3D" id="2.60.40.10">
    <property type="entry name" value="Immunoglobulins"/>
    <property type="match status" value="1"/>
</dbReference>
<dbReference type="InterPro" id="IPR013783">
    <property type="entry name" value="Ig-like_fold"/>
</dbReference>
<reference evidence="2 3" key="1">
    <citation type="submission" date="2018-09" db="EMBL/GenBank/DDBJ databases">
        <title>A high-quality reference genome of wild soybean provides a powerful tool to mine soybean genomes.</title>
        <authorList>
            <person name="Xie M."/>
            <person name="Chung C.Y.L."/>
            <person name="Li M.-W."/>
            <person name="Wong F.-L."/>
            <person name="Chan T.-F."/>
            <person name="Lam H.-M."/>
        </authorList>
    </citation>
    <scope>NUCLEOTIDE SEQUENCE [LARGE SCALE GENOMIC DNA]</scope>
    <source>
        <strain evidence="3">cv. W05</strain>
        <tissue evidence="2">Hypocotyl of etiolated seedlings</tissue>
    </source>
</reference>
<accession>A0A445LSJ8</accession>